<protein>
    <submittedName>
        <fullName evidence="1">Uncharacterized protein</fullName>
    </submittedName>
</protein>
<reference evidence="1 2" key="1">
    <citation type="submission" date="2024-04" db="EMBL/GenBank/DDBJ databases">
        <title>Tritrichomonas musculus Genome.</title>
        <authorList>
            <person name="Alves-Ferreira E."/>
            <person name="Grigg M."/>
            <person name="Lorenzi H."/>
            <person name="Galac M."/>
        </authorList>
    </citation>
    <scope>NUCLEOTIDE SEQUENCE [LARGE SCALE GENOMIC DNA]</scope>
    <source>
        <strain evidence="1 2">EAF2021</strain>
    </source>
</reference>
<comment type="caution">
    <text evidence="1">The sequence shown here is derived from an EMBL/GenBank/DDBJ whole genome shotgun (WGS) entry which is preliminary data.</text>
</comment>
<name>A0ABR2K645_9EUKA</name>
<keyword evidence="2" id="KW-1185">Reference proteome</keyword>
<evidence type="ECO:0000313" key="1">
    <source>
        <dbReference type="EMBL" id="KAK8886377.1"/>
    </source>
</evidence>
<proteinExistence type="predicted"/>
<dbReference type="EMBL" id="JAPFFF010000007">
    <property type="protein sequence ID" value="KAK8886377.1"/>
    <property type="molecule type" value="Genomic_DNA"/>
</dbReference>
<evidence type="ECO:0000313" key="2">
    <source>
        <dbReference type="Proteomes" id="UP001470230"/>
    </source>
</evidence>
<gene>
    <name evidence="1" type="ORF">M9Y10_041840</name>
</gene>
<accession>A0ABR2K645</accession>
<sequence length="319" mass="38613">MEQLKTPLERKTKDKLVDLLNLLKGYHETTEEYLNWVETEEELRELLIHDIANDLITEKNYDGDNDYDVMYWFAKGIQSEKERQKMEEDAINDLMNMGYQEPIKHMKMPHVPKQMKQPKRYVDSNEFKRKEDKKYFKKMNKDKDKYKKVDPFDEHVRDRMKAKFNYRIQKESNEIKNMERVYNTSKEVYKEMLDKLVNEKPILRPLPPGEMLDLKPNSEYLFEKNNEMLIDYFTKFGHEFENKDDEYLIVNEPHDKEKARAELLVHRKKYLNVSEMVTKNKKDPIVVYYLNDIYKLEDIFDYLMNVVAGRVSEVKNVDS</sequence>
<dbReference type="Proteomes" id="UP001470230">
    <property type="component" value="Unassembled WGS sequence"/>
</dbReference>
<organism evidence="1 2">
    <name type="scientific">Tritrichomonas musculus</name>
    <dbReference type="NCBI Taxonomy" id="1915356"/>
    <lineage>
        <taxon>Eukaryota</taxon>
        <taxon>Metamonada</taxon>
        <taxon>Parabasalia</taxon>
        <taxon>Tritrichomonadida</taxon>
        <taxon>Tritrichomonadidae</taxon>
        <taxon>Tritrichomonas</taxon>
    </lineage>
</organism>